<dbReference type="InterPro" id="IPR006035">
    <property type="entry name" value="Ureohydrolase"/>
</dbReference>
<keyword evidence="2" id="KW-0479">Metal-binding</keyword>
<sequence length="347" mass="36935">MSEALSPAGVPRIFGDVPPFMAFPHVQNLASVSADAVIVGMPYDGIATFRGGATRRAPQEIRKFSLLYGSYSFDWDFDLQSHIAVVDNGDIDVVPGDNETSYARLRARLDQMLSAKAVPLTIGGDHGISYPAVSAVAAASAASLGLIVFDTHLDLSESFGGDRLTRASPLLRIAELDGVDPQRIVVIGARGPRNLPEWTPLYRKLGITVFSMEEVERLGIDAVAERARRIACADGARLYLSVDIDGVDPAFAPGTNSPEPGGLTSREIIRGVRIAARDGFAGFDLVEVAPDFDNSSGTTSVLAGRLLAEALFCLAACKGGMQDAWRHAHRTGDDSQPASNNHEGSKD</sequence>
<evidence type="ECO:0000256" key="1">
    <source>
        <dbReference type="ARBA" id="ARBA00009227"/>
    </source>
</evidence>
<evidence type="ECO:0000313" key="7">
    <source>
        <dbReference type="Proteomes" id="UP001595539"/>
    </source>
</evidence>
<name>A0ABV7U8H9_9RHOB</name>
<reference evidence="7" key="1">
    <citation type="journal article" date="2019" name="Int. J. Syst. Evol. Microbiol.">
        <title>The Global Catalogue of Microorganisms (GCM) 10K type strain sequencing project: providing services to taxonomists for standard genome sequencing and annotation.</title>
        <authorList>
            <consortium name="The Broad Institute Genomics Platform"/>
            <consortium name="The Broad Institute Genome Sequencing Center for Infectious Disease"/>
            <person name="Wu L."/>
            <person name="Ma J."/>
        </authorList>
    </citation>
    <scope>NUCLEOTIDE SEQUENCE [LARGE SCALE GENOMIC DNA]</scope>
    <source>
        <strain evidence="7">KCTC 42473</strain>
    </source>
</reference>
<dbReference type="PIRSF" id="PIRSF036979">
    <property type="entry name" value="Arginase"/>
    <property type="match status" value="1"/>
</dbReference>
<dbReference type="PROSITE" id="PS51409">
    <property type="entry name" value="ARGINASE_2"/>
    <property type="match status" value="1"/>
</dbReference>
<dbReference type="PANTHER" id="PTHR11358:SF26">
    <property type="entry name" value="GUANIDINO ACID HYDROLASE, MITOCHONDRIAL"/>
    <property type="match status" value="1"/>
</dbReference>
<dbReference type="PRINTS" id="PR00116">
    <property type="entry name" value="ARGINASE"/>
</dbReference>
<dbReference type="PROSITE" id="PS01053">
    <property type="entry name" value="ARGINASE_1"/>
    <property type="match status" value="1"/>
</dbReference>
<evidence type="ECO:0000256" key="5">
    <source>
        <dbReference type="SAM" id="MobiDB-lite"/>
    </source>
</evidence>
<dbReference type="Pfam" id="PF00491">
    <property type="entry name" value="Arginase"/>
    <property type="match status" value="1"/>
</dbReference>
<dbReference type="PANTHER" id="PTHR11358">
    <property type="entry name" value="ARGINASE/AGMATINASE"/>
    <property type="match status" value="1"/>
</dbReference>
<feature type="region of interest" description="Disordered" evidence="5">
    <location>
        <begin position="328"/>
        <end position="347"/>
    </location>
</feature>
<dbReference type="InterPro" id="IPR023696">
    <property type="entry name" value="Ureohydrolase_dom_sf"/>
</dbReference>
<evidence type="ECO:0000313" key="6">
    <source>
        <dbReference type="EMBL" id="MFC3631210.1"/>
    </source>
</evidence>
<feature type="compositionally biased region" description="Polar residues" evidence="5">
    <location>
        <begin position="334"/>
        <end position="347"/>
    </location>
</feature>
<dbReference type="NCBIfam" id="TIGR01230">
    <property type="entry name" value="agmatinase"/>
    <property type="match status" value="1"/>
</dbReference>
<evidence type="ECO:0000256" key="2">
    <source>
        <dbReference type="ARBA" id="ARBA00022723"/>
    </source>
</evidence>
<dbReference type="EMBL" id="JBHRXY010000022">
    <property type="protein sequence ID" value="MFC3631210.1"/>
    <property type="molecule type" value="Genomic_DNA"/>
</dbReference>
<evidence type="ECO:0000256" key="4">
    <source>
        <dbReference type="RuleBase" id="RU003684"/>
    </source>
</evidence>
<accession>A0ABV7U8H9</accession>
<organism evidence="6 7">
    <name type="scientific">Paracoccus angustae</name>
    <dbReference type="NCBI Taxonomy" id="1671480"/>
    <lineage>
        <taxon>Bacteria</taxon>
        <taxon>Pseudomonadati</taxon>
        <taxon>Pseudomonadota</taxon>
        <taxon>Alphaproteobacteria</taxon>
        <taxon>Rhodobacterales</taxon>
        <taxon>Paracoccaceae</taxon>
        <taxon>Paracoccus</taxon>
    </lineage>
</organism>
<dbReference type="InterPro" id="IPR005925">
    <property type="entry name" value="Agmatinase-rel"/>
</dbReference>
<dbReference type="Gene3D" id="3.40.800.10">
    <property type="entry name" value="Ureohydrolase domain"/>
    <property type="match status" value="1"/>
</dbReference>
<dbReference type="EC" id="3.5.3.11" evidence="6"/>
<proteinExistence type="inferred from homology"/>
<gene>
    <name evidence="6" type="primary">speB</name>
    <name evidence="6" type="ORF">ACFOM8_17370</name>
</gene>
<evidence type="ECO:0000256" key="3">
    <source>
        <dbReference type="ARBA" id="ARBA00022801"/>
    </source>
</evidence>
<dbReference type="SUPFAM" id="SSF52768">
    <property type="entry name" value="Arginase/deacetylase"/>
    <property type="match status" value="1"/>
</dbReference>
<comment type="caution">
    <text evidence="6">The sequence shown here is derived from an EMBL/GenBank/DDBJ whole genome shotgun (WGS) entry which is preliminary data.</text>
</comment>
<dbReference type="InterPro" id="IPR020855">
    <property type="entry name" value="Ureohydrolase_Mn_BS"/>
</dbReference>
<dbReference type="Proteomes" id="UP001595539">
    <property type="component" value="Unassembled WGS sequence"/>
</dbReference>
<keyword evidence="3 4" id="KW-0378">Hydrolase</keyword>
<dbReference type="RefSeq" id="WP_377763390.1">
    <property type="nucleotide sequence ID" value="NZ_JBHRXY010000022.1"/>
</dbReference>
<keyword evidence="7" id="KW-1185">Reference proteome</keyword>
<comment type="similarity">
    <text evidence="1">Belongs to the arginase family. Agmatinase subfamily.</text>
</comment>
<dbReference type="CDD" id="cd09990">
    <property type="entry name" value="Agmatinase-like"/>
    <property type="match status" value="1"/>
</dbReference>
<dbReference type="GO" id="GO:0008783">
    <property type="term" value="F:agmatinase activity"/>
    <property type="evidence" value="ECO:0007669"/>
    <property type="project" value="UniProtKB-EC"/>
</dbReference>
<protein>
    <submittedName>
        <fullName evidence="6">Agmatinase</fullName>
        <ecNumber evidence="6">3.5.3.11</ecNumber>
    </submittedName>
</protein>